<feature type="coiled-coil region" evidence="1">
    <location>
        <begin position="106"/>
        <end position="168"/>
    </location>
</feature>
<name>A0A9P0I8U6_SPOLI</name>
<organism evidence="3 4">
    <name type="scientific">Spodoptera littoralis</name>
    <name type="common">Egyptian cotton leafworm</name>
    <dbReference type="NCBI Taxonomy" id="7109"/>
    <lineage>
        <taxon>Eukaryota</taxon>
        <taxon>Metazoa</taxon>
        <taxon>Ecdysozoa</taxon>
        <taxon>Arthropoda</taxon>
        <taxon>Hexapoda</taxon>
        <taxon>Insecta</taxon>
        <taxon>Pterygota</taxon>
        <taxon>Neoptera</taxon>
        <taxon>Endopterygota</taxon>
        <taxon>Lepidoptera</taxon>
        <taxon>Glossata</taxon>
        <taxon>Ditrysia</taxon>
        <taxon>Noctuoidea</taxon>
        <taxon>Noctuidae</taxon>
        <taxon>Amphipyrinae</taxon>
        <taxon>Spodoptera</taxon>
    </lineage>
</organism>
<keyword evidence="1" id="KW-0175">Coiled coil</keyword>
<dbReference type="Proteomes" id="UP001153321">
    <property type="component" value="Chromosome 3"/>
</dbReference>
<evidence type="ECO:0008006" key="5">
    <source>
        <dbReference type="Google" id="ProtNLM"/>
    </source>
</evidence>
<proteinExistence type="predicted"/>
<evidence type="ECO:0000256" key="1">
    <source>
        <dbReference type="SAM" id="Coils"/>
    </source>
</evidence>
<feature type="region of interest" description="Disordered" evidence="2">
    <location>
        <begin position="1"/>
        <end position="79"/>
    </location>
</feature>
<keyword evidence="4" id="KW-1185">Reference proteome</keyword>
<feature type="compositionally biased region" description="Polar residues" evidence="2">
    <location>
        <begin position="26"/>
        <end position="42"/>
    </location>
</feature>
<evidence type="ECO:0000313" key="3">
    <source>
        <dbReference type="EMBL" id="CAH1643179.1"/>
    </source>
</evidence>
<gene>
    <name evidence="3" type="ORF">SPLIT_LOCUS8534</name>
</gene>
<accession>A0A9P0I8U6</accession>
<dbReference type="EMBL" id="LR824534">
    <property type="protein sequence ID" value="CAH1643179.1"/>
    <property type="molecule type" value="Genomic_DNA"/>
</dbReference>
<reference evidence="3" key="1">
    <citation type="submission" date="2022-02" db="EMBL/GenBank/DDBJ databases">
        <authorList>
            <person name="King R."/>
        </authorList>
    </citation>
    <scope>NUCLEOTIDE SEQUENCE</scope>
</reference>
<sequence length="337" mass="38266">MPLAKQKQSPHLEPASDTPLYINENAFESNLNQSSEVNTEVSLTEPRISSRNKRRRANSGDKEQTSLSPSSSSKLPFRKEDVREMIREEFRVMKIALTQELNQTLKQMVKAEFQSTRQEIAALENSLTFLNESYEATKSVIAGYEKSLGELKREMVLLTNTVRDLQMRLQVTEQHNRSNNLEIQCVPEHKQENLPTMITQLSRVVSCDLKESDIHHCTRVAKINGGDKRPRSIIVRLATPRLRDTFLAKTISFNKVHPKDKLNTAHIGMGGKKLPIYVVEHLSPANKKLHAAARQIAKEKVWESHAAARMGRLDRSDTTASQTTDVKQRLRCVSSCK</sequence>
<evidence type="ECO:0000313" key="4">
    <source>
        <dbReference type="Proteomes" id="UP001153321"/>
    </source>
</evidence>
<dbReference type="AlphaFoldDB" id="A0A9P0I8U6"/>
<evidence type="ECO:0000256" key="2">
    <source>
        <dbReference type="SAM" id="MobiDB-lite"/>
    </source>
</evidence>
<feature type="compositionally biased region" description="Low complexity" evidence="2">
    <location>
        <begin position="66"/>
        <end position="75"/>
    </location>
</feature>
<protein>
    <recommendedName>
        <fullName evidence="5">Zinc finger DNA binding protein</fullName>
    </recommendedName>
</protein>